<dbReference type="Pfam" id="PF01597">
    <property type="entry name" value="GCV_H"/>
    <property type="match status" value="1"/>
</dbReference>
<proteinExistence type="predicted"/>
<sequence>MKKIANFLIIEQKNEIFTIYLTAELQDDLGTIGFLKFTHKKQLEKDDVVAKIEASKTVFSIKTPLKCRIIELNQLAEKDPKILNSHESDKNWLFKAKDIDQSEFDELEDF</sequence>
<evidence type="ECO:0000313" key="2">
    <source>
        <dbReference type="Proteomes" id="UP000020977"/>
    </source>
</evidence>
<comment type="caution">
    <text evidence="1">The sequence shown here is derived from an EMBL/GenBank/DDBJ whole genome shotgun (WGS) entry which is preliminary data.</text>
</comment>
<reference evidence="1 2" key="1">
    <citation type="submission" date="2014-03" db="EMBL/GenBank/DDBJ databases">
        <title>Genome sequence of Mycoplasma ovipneumoniae strain 14811.</title>
        <authorList>
            <person name="Sirand-Pugnet P."/>
            <person name="Breton M."/>
            <person name="Dordet-Frisoni E."/>
            <person name="Baranowski E."/>
            <person name="Barre A."/>
            <person name="Couture C."/>
            <person name="Dupuy V."/>
            <person name="Gaurivaud P."/>
            <person name="Jacob D."/>
            <person name="Lemaitre C."/>
            <person name="Manso-Silvan L."/>
            <person name="Nikolski M."/>
            <person name="Nouvel L.-X."/>
            <person name="Poumarat F."/>
            <person name="Tardy F."/>
            <person name="Thebault P."/>
            <person name="Theil S."/>
            <person name="Citti C."/>
            <person name="Thiaucourt F."/>
            <person name="Blanchard A."/>
        </authorList>
    </citation>
    <scope>NUCLEOTIDE SEQUENCE [LARGE SCALE GENOMIC DNA]</scope>
    <source>
        <strain evidence="1 2">14811</strain>
    </source>
</reference>
<dbReference type="Gene3D" id="2.40.50.100">
    <property type="match status" value="1"/>
</dbReference>
<dbReference type="RefSeq" id="WP_044284413.1">
    <property type="nucleotide sequence ID" value="NZ_JFAD01000030.1"/>
</dbReference>
<accession>A0A014L614</accession>
<dbReference type="STRING" id="1188239.MOVI_5950"/>
<organism evidence="1 2">
    <name type="scientific">Mesomycoplasma ovipneumoniae 14811</name>
    <dbReference type="NCBI Taxonomy" id="1188239"/>
    <lineage>
        <taxon>Bacteria</taxon>
        <taxon>Bacillati</taxon>
        <taxon>Mycoplasmatota</taxon>
        <taxon>Mycoplasmoidales</taxon>
        <taxon>Metamycoplasmataceae</taxon>
        <taxon>Mesomycoplasma</taxon>
    </lineage>
</organism>
<name>A0A014L614_9BACT</name>
<dbReference type="CDD" id="cd06848">
    <property type="entry name" value="GCS_H"/>
    <property type="match status" value="1"/>
</dbReference>
<dbReference type="EMBL" id="JFAD01000030">
    <property type="protein sequence ID" value="EXU60914.1"/>
    <property type="molecule type" value="Genomic_DNA"/>
</dbReference>
<dbReference type="Proteomes" id="UP000020977">
    <property type="component" value="Unassembled WGS sequence"/>
</dbReference>
<dbReference type="InterPro" id="IPR033753">
    <property type="entry name" value="GCV_H/Fam206"/>
</dbReference>
<dbReference type="InterPro" id="IPR011053">
    <property type="entry name" value="Single_hybrid_motif"/>
</dbReference>
<evidence type="ECO:0000313" key="1">
    <source>
        <dbReference type="EMBL" id="EXU60914.1"/>
    </source>
</evidence>
<gene>
    <name evidence="1" type="primary">gcdH</name>
    <name evidence="1" type="ORF">MOVI_5950</name>
</gene>
<protein>
    <submittedName>
        <fullName evidence="1">Glycine cleavage system H protein</fullName>
    </submittedName>
</protein>
<dbReference type="eggNOG" id="COG0509">
    <property type="taxonomic scope" value="Bacteria"/>
</dbReference>
<dbReference type="AlphaFoldDB" id="A0A014L614"/>
<dbReference type="SUPFAM" id="SSF51230">
    <property type="entry name" value="Single hybrid motif"/>
    <property type="match status" value="1"/>
</dbReference>